<comment type="caution">
    <text evidence="1">The sequence shown here is derived from an EMBL/GenBank/DDBJ whole genome shotgun (WGS) entry which is preliminary data.</text>
</comment>
<reference evidence="1" key="1">
    <citation type="journal article" date="2015" name="ISME J.">
        <title>Draft Genome Sequence of Streptomyces incarnatus NRRL8089, which Produces the Nucleoside Antibiotic Sinefungin.</title>
        <authorList>
            <person name="Oshima K."/>
            <person name="Hattori M."/>
            <person name="Shimizu H."/>
            <person name="Fukuda K."/>
            <person name="Nemoto M."/>
            <person name="Inagaki K."/>
            <person name="Tamura T."/>
        </authorList>
    </citation>
    <scope>NUCLEOTIDE SEQUENCE</scope>
    <source>
        <strain evidence="1">FACHB-1375</strain>
    </source>
</reference>
<organism evidence="1 2">
    <name type="scientific">Aerosakkonema funiforme FACHB-1375</name>
    <dbReference type="NCBI Taxonomy" id="2949571"/>
    <lineage>
        <taxon>Bacteria</taxon>
        <taxon>Bacillati</taxon>
        <taxon>Cyanobacteriota</taxon>
        <taxon>Cyanophyceae</taxon>
        <taxon>Oscillatoriophycideae</taxon>
        <taxon>Aerosakkonematales</taxon>
        <taxon>Aerosakkonemataceae</taxon>
        <taxon>Aerosakkonema</taxon>
    </lineage>
</organism>
<dbReference type="EMBL" id="JACJPW010000005">
    <property type="protein sequence ID" value="MBD2180076.1"/>
    <property type="molecule type" value="Genomic_DNA"/>
</dbReference>
<reference evidence="1" key="2">
    <citation type="submission" date="2020-08" db="EMBL/GenBank/DDBJ databases">
        <authorList>
            <person name="Chen M."/>
            <person name="Teng W."/>
            <person name="Zhao L."/>
            <person name="Hu C."/>
            <person name="Zhou Y."/>
            <person name="Han B."/>
            <person name="Song L."/>
            <person name="Shu W."/>
        </authorList>
    </citation>
    <scope>NUCLEOTIDE SEQUENCE</scope>
    <source>
        <strain evidence="1">FACHB-1375</strain>
    </source>
</reference>
<dbReference type="AlphaFoldDB" id="A0A926VA32"/>
<gene>
    <name evidence="1" type="ORF">H6G03_02920</name>
</gene>
<dbReference type="PANTHER" id="PTHR37031">
    <property type="entry name" value="METALLOPHOSPHATASE BINDING DOMAIN PROTEIN"/>
    <property type="match status" value="1"/>
</dbReference>
<dbReference type="SUPFAM" id="SSF56300">
    <property type="entry name" value="Metallo-dependent phosphatases"/>
    <property type="match status" value="1"/>
</dbReference>
<evidence type="ECO:0000313" key="2">
    <source>
        <dbReference type="Proteomes" id="UP000641646"/>
    </source>
</evidence>
<dbReference type="InterPro" id="IPR029052">
    <property type="entry name" value="Metallo-depent_PP-like"/>
</dbReference>
<dbReference type="InterPro" id="IPR038607">
    <property type="entry name" value="PhoD-like_sf"/>
</dbReference>
<accession>A0A926VA32</accession>
<sequence>MSWTPLSYRIALLPLILAGPILRRTDPDGVTVWIALKEPSEVTLRVYSTENGQGEIVNDLLLEGSRTTIQLGKYLHVVAVTAKSVNAEYLQPGQIYAYNIDFACRNWYLAKALCSEASFNDVTISYFEHQLPTFAMPPDDLNYLRIVHGSCRKPHGGGRDALNILDNMILEYANQPNYRPHQLFFTGDQIYGDDVADALLWALTDAGDTLLGWQENLPLKKDANDEERYIYARDLKPGTRSEIARDYGGFTAMLVNKPEKAKSHLFSLGEYLAMYLFVWSPILWPHELPHSKDVQKDGKEAKLWDKEALTVEAFARDLWKIRRSLANIPTYMICDDHDISDDWYLNREWCNRVLCKPLGRRTLQNGLLTYAIFQAWGNTPENFQNGQSGEKLLEAAQQWSLSAGNDDLLGSKLAKYLAIPEIDSETNLPKLTEDEDSFILNRDYADGTQALEWHYRIESFKHETIVLDTRTWRGYAKGDDRTTEPPMLLSHTAFEKQIEKPLKDCSNPNIEVTIIIAPTNLVSLAIIDLVQKLDLERGNVFGSDAGDSWNFHETAFSMLLAEMFKQRDRVIILSGDIHYGCAVRLSYWSNYHFGESKVDRNAPESSHVLAQLTSSAFKNAEWTTHFIHTKAKSIAPEKPQYWAGWNNTPQLIEMQVIQEKVRMLDVNLPPKTPVLRQIDYIRGSDEIAWEIFVKNRESLPDWRYCIEWIKRQKAEEIVWQNNHELAEEEKSKSWKDFISLLWRNRWLQEGDEVVGFSNFGVVTFQWPENNDNAKAVIQDIYWHPAWKPNSTVFSRYFVRLSFDEAPPPPRVFSE</sequence>
<protein>
    <submittedName>
        <fullName evidence="1">PhoD-like phosphatase</fullName>
    </submittedName>
</protein>
<dbReference type="PANTHER" id="PTHR37031:SF2">
    <property type="entry name" value="PHOD-LIKE PHOSPHATASE METALLOPHOSPHATASE DOMAIN-CONTAINING PROTEIN"/>
    <property type="match status" value="1"/>
</dbReference>
<proteinExistence type="predicted"/>
<keyword evidence="2" id="KW-1185">Reference proteome</keyword>
<name>A0A926VA32_9CYAN</name>
<dbReference type="Proteomes" id="UP000641646">
    <property type="component" value="Unassembled WGS sequence"/>
</dbReference>
<dbReference type="RefSeq" id="WP_190461915.1">
    <property type="nucleotide sequence ID" value="NZ_JACJPW010000005.1"/>
</dbReference>
<dbReference type="Gene3D" id="3.60.21.70">
    <property type="entry name" value="PhoD-like phosphatase"/>
    <property type="match status" value="1"/>
</dbReference>
<evidence type="ECO:0000313" key="1">
    <source>
        <dbReference type="EMBL" id="MBD2180076.1"/>
    </source>
</evidence>